<accession>A0A4W4FU44</accession>
<feature type="region of interest" description="Disordered" evidence="4">
    <location>
        <begin position="85"/>
        <end position="108"/>
    </location>
</feature>
<dbReference type="AlphaFoldDB" id="A0A4W4FU44"/>
<sequence length="248" mass="28053">MVGKITRSRQRLHQGAVHMEGRNPISLKLDVQLNREPARPEPHGKAGNNAKDGETFTFPRGIFAGTKITPEALVQTLKYDETSAVRTAERQKGGGKRMHQSKKDKMKERRERWLNKINAIKLAREQQVALARRKATPVVGDMKPLADALPELCQLLPSVRAHAPISGLRKQRGRTHPRGHVLSHMRAVKKKAEPTDYCQMKPAQKRKLLEVEASRFSEAVKDPTFKANPLVAIGEHLRKRLRQEDEQS</sequence>
<proteinExistence type="inferred from homology"/>
<dbReference type="InterPro" id="IPR028160">
    <property type="entry name" value="Slx9-like"/>
</dbReference>
<gene>
    <name evidence="5" type="primary">slx9</name>
</gene>
<evidence type="ECO:0000256" key="2">
    <source>
        <dbReference type="ARBA" id="ARBA00011022"/>
    </source>
</evidence>
<evidence type="ECO:0000256" key="3">
    <source>
        <dbReference type="ARBA" id="ARBA00023242"/>
    </source>
</evidence>
<dbReference type="PANTHER" id="PTHR31109">
    <property type="entry name" value="PROTEIN FAM207A"/>
    <property type="match status" value="1"/>
</dbReference>
<organism evidence="5 6">
    <name type="scientific">Electrophorus electricus</name>
    <name type="common">Electric eel</name>
    <name type="synonym">Gymnotus electricus</name>
    <dbReference type="NCBI Taxonomy" id="8005"/>
    <lineage>
        <taxon>Eukaryota</taxon>
        <taxon>Metazoa</taxon>
        <taxon>Chordata</taxon>
        <taxon>Craniata</taxon>
        <taxon>Vertebrata</taxon>
        <taxon>Euteleostomi</taxon>
        <taxon>Actinopterygii</taxon>
        <taxon>Neopterygii</taxon>
        <taxon>Teleostei</taxon>
        <taxon>Ostariophysi</taxon>
        <taxon>Gymnotiformes</taxon>
        <taxon>Gymnotoidei</taxon>
        <taxon>Gymnotidae</taxon>
        <taxon>Electrophorus</taxon>
    </lineage>
</organism>
<name>A0A4W4FU44_ELEEL</name>
<keyword evidence="6" id="KW-1185">Reference proteome</keyword>
<reference evidence="5" key="4">
    <citation type="submission" date="2025-08" db="UniProtKB">
        <authorList>
            <consortium name="Ensembl"/>
        </authorList>
    </citation>
    <scope>IDENTIFICATION</scope>
</reference>
<dbReference type="GO" id="GO:0005730">
    <property type="term" value="C:nucleolus"/>
    <property type="evidence" value="ECO:0007669"/>
    <property type="project" value="UniProtKB-SubCell"/>
</dbReference>
<comment type="subcellular location">
    <subcellularLocation>
        <location evidence="1">Nucleus</location>
        <location evidence="1">Nucleolus</location>
    </subcellularLocation>
</comment>
<evidence type="ECO:0000256" key="1">
    <source>
        <dbReference type="ARBA" id="ARBA00004604"/>
    </source>
</evidence>
<evidence type="ECO:0000313" key="5">
    <source>
        <dbReference type="Ensembl" id="ENSEEEP00000027608.2"/>
    </source>
</evidence>
<dbReference type="OMA" id="PVACRKS"/>
<dbReference type="Pfam" id="PF15341">
    <property type="entry name" value="SLX9"/>
    <property type="match status" value="1"/>
</dbReference>
<reference evidence="6" key="1">
    <citation type="journal article" date="2014" name="Science">
        <title>Nonhuman genetics. Genomic basis for the convergent evolution of electric organs.</title>
        <authorList>
            <person name="Gallant J.R."/>
            <person name="Traeger L.L."/>
            <person name="Volkening J.D."/>
            <person name="Moffett H."/>
            <person name="Chen P.H."/>
            <person name="Novina C.D."/>
            <person name="Phillips G.N.Jr."/>
            <person name="Anand R."/>
            <person name="Wells G.B."/>
            <person name="Pinch M."/>
            <person name="Guth R."/>
            <person name="Unguez G.A."/>
            <person name="Albert J.S."/>
            <person name="Zakon H.H."/>
            <person name="Samanta M.P."/>
            <person name="Sussman M.R."/>
        </authorList>
    </citation>
    <scope>NUCLEOTIDE SEQUENCE [LARGE SCALE GENOMIC DNA]</scope>
</reference>
<dbReference type="STRING" id="8005.ENSEEEP00000027608"/>
<dbReference type="Proteomes" id="UP000314983">
    <property type="component" value="Chromosome 21"/>
</dbReference>
<reference evidence="5" key="3">
    <citation type="submission" date="2020-05" db="EMBL/GenBank/DDBJ databases">
        <title>Electrophorus electricus (electric eel) genome, fEleEle1, primary haplotype.</title>
        <authorList>
            <person name="Myers G."/>
            <person name="Meyer A."/>
            <person name="Fedrigo O."/>
            <person name="Formenti G."/>
            <person name="Rhie A."/>
            <person name="Tracey A."/>
            <person name="Sims Y."/>
            <person name="Jarvis E.D."/>
        </authorList>
    </citation>
    <scope>NUCLEOTIDE SEQUENCE [LARGE SCALE GENOMIC DNA]</scope>
</reference>
<dbReference type="GO" id="GO:0000462">
    <property type="term" value="P:maturation of SSU-rRNA from tricistronic rRNA transcript (SSU-rRNA, 5.8S rRNA, LSU-rRNA)"/>
    <property type="evidence" value="ECO:0007669"/>
    <property type="project" value="InterPro"/>
</dbReference>
<evidence type="ECO:0000256" key="4">
    <source>
        <dbReference type="SAM" id="MobiDB-lite"/>
    </source>
</evidence>
<feature type="region of interest" description="Disordered" evidence="4">
    <location>
        <begin position="1"/>
        <end position="24"/>
    </location>
</feature>
<dbReference type="GO" id="GO:0030686">
    <property type="term" value="C:90S preribosome"/>
    <property type="evidence" value="ECO:0007669"/>
    <property type="project" value="InterPro"/>
</dbReference>
<dbReference type="PANTHER" id="PTHR31109:SF2">
    <property type="entry name" value="RIBOSOME BIOGENESIS PROTEIN SLX9 HOMOLOG"/>
    <property type="match status" value="1"/>
</dbReference>
<evidence type="ECO:0000313" key="6">
    <source>
        <dbReference type="Proteomes" id="UP000314983"/>
    </source>
</evidence>
<keyword evidence="3" id="KW-0539">Nucleus</keyword>
<dbReference type="Ensembl" id="ENSEEET00000027925.2">
    <property type="protein sequence ID" value="ENSEEEP00000027608.2"/>
    <property type="gene ID" value="ENSEEEG00000013296.2"/>
</dbReference>
<reference evidence="6" key="2">
    <citation type="journal article" date="2017" name="Sci. Adv.">
        <title>A tail of two voltages: Proteomic comparison of the three electric organs of the electric eel.</title>
        <authorList>
            <person name="Traeger L.L."/>
            <person name="Sabat G."/>
            <person name="Barrett-Wilt G.A."/>
            <person name="Wells G.B."/>
            <person name="Sussman M.R."/>
        </authorList>
    </citation>
    <scope>NUCLEOTIDE SEQUENCE [LARGE SCALE GENOMIC DNA]</scope>
</reference>
<feature type="compositionally biased region" description="Basic residues" evidence="4">
    <location>
        <begin position="1"/>
        <end position="12"/>
    </location>
</feature>
<dbReference type="GO" id="GO:0030688">
    <property type="term" value="C:preribosome, small subunit precursor"/>
    <property type="evidence" value="ECO:0007669"/>
    <property type="project" value="InterPro"/>
</dbReference>
<comment type="similarity">
    <text evidence="2">Belongs to the SLX9 family.</text>
</comment>
<dbReference type="GeneTree" id="ENSGT00390000015709"/>
<reference evidence="5" key="5">
    <citation type="submission" date="2025-09" db="UniProtKB">
        <authorList>
            <consortium name="Ensembl"/>
        </authorList>
    </citation>
    <scope>IDENTIFICATION</scope>
</reference>
<protein>
    <submittedName>
        <fullName evidence="5">SLX9 ribosome biogenesis factor</fullName>
    </submittedName>
</protein>